<gene>
    <name evidence="1" type="ORF">HNR21_002845</name>
</gene>
<dbReference type="AlphaFoldDB" id="A0A7W3MXX3"/>
<dbReference type="InterPro" id="IPR052373">
    <property type="entry name" value="Gamma-glu_amide_hydrolase"/>
</dbReference>
<dbReference type="EC" id="3.5.1.118" evidence="1"/>
<organism evidence="1 2">
    <name type="scientific">Thermomonospora cellulosilytica</name>
    <dbReference type="NCBI Taxonomy" id="1411118"/>
    <lineage>
        <taxon>Bacteria</taxon>
        <taxon>Bacillati</taxon>
        <taxon>Actinomycetota</taxon>
        <taxon>Actinomycetes</taxon>
        <taxon>Streptosporangiales</taxon>
        <taxon>Thermomonosporaceae</taxon>
        <taxon>Thermomonospora</taxon>
    </lineage>
</organism>
<evidence type="ECO:0000313" key="2">
    <source>
        <dbReference type="Proteomes" id="UP000539313"/>
    </source>
</evidence>
<keyword evidence="1" id="KW-0378">Hydrolase</keyword>
<proteinExistence type="predicted"/>
<dbReference type="Proteomes" id="UP000539313">
    <property type="component" value="Unassembled WGS sequence"/>
</dbReference>
<reference evidence="1 2" key="1">
    <citation type="submission" date="2020-08" db="EMBL/GenBank/DDBJ databases">
        <title>Sequencing the genomes of 1000 actinobacteria strains.</title>
        <authorList>
            <person name="Klenk H.-P."/>
        </authorList>
    </citation>
    <scope>NUCLEOTIDE SEQUENCE [LARGE SCALE GENOMIC DNA]</scope>
    <source>
        <strain evidence="1 2">DSM 45823</strain>
    </source>
</reference>
<dbReference type="InterPro" id="IPR017808">
    <property type="entry name" value="EgtC"/>
</dbReference>
<dbReference type="InterPro" id="IPR029055">
    <property type="entry name" value="Ntn_hydrolases_N"/>
</dbReference>
<dbReference type="RefSeq" id="WP_182705582.1">
    <property type="nucleotide sequence ID" value="NZ_JACJII010000001.1"/>
</dbReference>
<dbReference type="PANTHER" id="PTHR43187:SF2">
    <property type="entry name" value="GAMMA-GLUTAMYL-HERCYNYLCYSTEINE SULFOXIDE HYDROLASE"/>
    <property type="match status" value="1"/>
</dbReference>
<keyword evidence="2" id="KW-1185">Reference proteome</keyword>
<comment type="caution">
    <text evidence="1">The sequence shown here is derived from an EMBL/GenBank/DDBJ whole genome shotgun (WGS) entry which is preliminary data.</text>
</comment>
<dbReference type="CDD" id="cd01908">
    <property type="entry name" value="YafJ"/>
    <property type="match status" value="1"/>
</dbReference>
<keyword evidence="1" id="KW-0808">Transferase</keyword>
<name>A0A7W3MXX3_9ACTN</name>
<keyword evidence="1" id="KW-0315">Glutamine amidotransferase</keyword>
<accession>A0A7W3MXX3</accession>
<dbReference type="EMBL" id="JACJII010000001">
    <property type="protein sequence ID" value="MBA9003963.1"/>
    <property type="molecule type" value="Genomic_DNA"/>
</dbReference>
<dbReference type="GO" id="GO:0016740">
    <property type="term" value="F:transferase activity"/>
    <property type="evidence" value="ECO:0007669"/>
    <property type="project" value="UniProtKB-KW"/>
</dbReference>
<dbReference type="PANTHER" id="PTHR43187">
    <property type="entry name" value="GLUTAMINE AMIDOTRANSFERASE DUG3-RELATED"/>
    <property type="match status" value="1"/>
</dbReference>
<dbReference type="SUPFAM" id="SSF56235">
    <property type="entry name" value="N-terminal nucleophile aminohydrolases (Ntn hydrolases)"/>
    <property type="match status" value="1"/>
</dbReference>
<dbReference type="Gene3D" id="3.60.20.10">
    <property type="entry name" value="Glutamine Phosphoribosylpyrophosphate, subunit 1, domain 1"/>
    <property type="match status" value="1"/>
</dbReference>
<dbReference type="NCBIfam" id="TIGR03442">
    <property type="entry name" value="ergothioneine biosynthesis protein EgtC"/>
    <property type="match status" value="1"/>
</dbReference>
<evidence type="ECO:0000313" key="1">
    <source>
        <dbReference type="EMBL" id="MBA9003963.1"/>
    </source>
</evidence>
<dbReference type="GO" id="GO:0052699">
    <property type="term" value="P:ergothioneine biosynthetic process"/>
    <property type="evidence" value="ECO:0007669"/>
    <property type="project" value="InterPro"/>
</dbReference>
<protein>
    <submittedName>
        <fullName evidence="1">Glutamine amidotransferase</fullName>
        <ecNumber evidence="1">3.5.1.118</ecNumber>
    </submittedName>
</protein>
<sequence>MCRHFAWVGSSRTLHELFFAPAYGLPRQARTPRWQQAGLVNGDGFGAGWYPAGGAPAVFRTTVPIWEDSAFPLMAADIAAGCVVGAARGASPGMPIEEAANAPFTDGRHLLSLNGHLDVGLTAPLLEPGRAPESTCDSAFLAAVLWQRLEAGRPLAETVEDLLGDIAALDANACLNMLATDGVVVVATTWAETLCYRRHQDGVLVASEPHDDEDGWVTVPDRCLLVADASSVEVRPLAVRRVPRPAGETAVQHQ</sequence>
<dbReference type="GO" id="GO:0016787">
    <property type="term" value="F:hydrolase activity"/>
    <property type="evidence" value="ECO:0007669"/>
    <property type="project" value="UniProtKB-KW"/>
</dbReference>